<dbReference type="SUPFAM" id="SSF63825">
    <property type="entry name" value="YWTD domain"/>
    <property type="match status" value="1"/>
</dbReference>
<dbReference type="AlphaFoldDB" id="A0A6A6C6N0"/>
<evidence type="ECO:0000259" key="2">
    <source>
        <dbReference type="Pfam" id="PF21959"/>
    </source>
</evidence>
<protein>
    <recommendedName>
        <fullName evidence="2">DUF6923 domain-containing protein</fullName>
    </recommendedName>
</protein>
<sequence>MKTRSARLILGLKALTAVALASQDGVRVITVIVQKYCGVPVRTATLDRDITSKQHHLDRFRDDYGHWNDVNADHSKHSLAYKHGHRSICSNLDALPIVCDAACFHDYSDIDAIDDYQQSIHNDPTHRIRSHDYEFADSNDHSDLLAARSFENHDANLLSAIDCNFHCKRPNRHHIAPDVLIDWNPNFIDHEYCGWIDDWPVDSLDVCADDCYCFLCVTAIAPAVTSTSATTFFISTSYFTTTSYYAGAARTTTTGGTVIVASPWRTTTTTSFYNPLGHFLRNDKEYCSDQHCSDCDGRCATTSQIYDDHVTLQRSRNGKNSSADHSTRCFRLVLMWHQKTTRPSTSVTAAGPTTGTIAIQQPLATFACAGYAYLVTGTSLQNLDLSSGAISSTTNVNVTSSDLNAAGFNPLESYIYAVGRGSNPQVLYRIGAAGRTQIDATLPSGYNFIAGDFAPSVDSTGNFWVAEPAATTDGFYWAQVNVNPNSGSVYGQVVAQGVSQNTPDSDVQDWVSVPNQPGVLYALQIDQDGYTRLQQYDTVNRVWNPALDIGNTVTGQSSPLSFTALYGANDGYIYATEGTTGQIWRFSYDPDTLSASLISQGPTAVGADGTRCASNNAAIAPALPAFSCNQYGYLIQTNNMFRVDISNGSVSRFLTLESGRSYNAIGYNSLDGYIYGSRNTNPATLVRIASNGTVQSVLASTANYWLLGDIDSNGQYWAALPSNPPSTTTLTYSQFNMNPQSSTFGSLISSGTANNCGYYFVDWAYVPGGGSNLYAIGTSAQSTTDTNGYLMQFSMTSRNCTLLANLGSLYPGQTQAHVGATYATADGYLYAENFSGRIYRVRVTSPPYRAEFVAVGSSATSNDGAPTNGAASLDALRLTRNGHYLSAILSNPDEHLELTPPDFRKDGVRKAKVVSNDHWKFVYREDFKYGQRVVHWVSVRPSGKHTVLEYDRRWKGSLVLLGLRLVGWGREGIVIEASEGGLEGLRKAINEAWEERGG</sequence>
<feature type="domain" description="DUF6923" evidence="2">
    <location>
        <begin position="377"/>
        <end position="613"/>
    </location>
</feature>
<dbReference type="OrthoDB" id="4405280at2759"/>
<evidence type="ECO:0000313" key="3">
    <source>
        <dbReference type="EMBL" id="KAF2161918.1"/>
    </source>
</evidence>
<proteinExistence type="predicted"/>
<dbReference type="EMBL" id="ML993616">
    <property type="protein sequence ID" value="KAF2161918.1"/>
    <property type="molecule type" value="Genomic_DNA"/>
</dbReference>
<accession>A0A6A6C6N0</accession>
<evidence type="ECO:0000256" key="1">
    <source>
        <dbReference type="SAM" id="SignalP"/>
    </source>
</evidence>
<organism evidence="3 4">
    <name type="scientific">Zasmidium cellare ATCC 36951</name>
    <dbReference type="NCBI Taxonomy" id="1080233"/>
    <lineage>
        <taxon>Eukaryota</taxon>
        <taxon>Fungi</taxon>
        <taxon>Dikarya</taxon>
        <taxon>Ascomycota</taxon>
        <taxon>Pezizomycotina</taxon>
        <taxon>Dothideomycetes</taxon>
        <taxon>Dothideomycetidae</taxon>
        <taxon>Mycosphaerellales</taxon>
        <taxon>Mycosphaerellaceae</taxon>
        <taxon>Zasmidium</taxon>
    </lineage>
</organism>
<name>A0A6A6C6N0_ZASCE</name>
<reference evidence="3" key="1">
    <citation type="journal article" date="2020" name="Stud. Mycol.">
        <title>101 Dothideomycetes genomes: a test case for predicting lifestyles and emergence of pathogens.</title>
        <authorList>
            <person name="Haridas S."/>
            <person name="Albert R."/>
            <person name="Binder M."/>
            <person name="Bloem J."/>
            <person name="Labutti K."/>
            <person name="Salamov A."/>
            <person name="Andreopoulos B."/>
            <person name="Baker S."/>
            <person name="Barry K."/>
            <person name="Bills G."/>
            <person name="Bluhm B."/>
            <person name="Cannon C."/>
            <person name="Castanera R."/>
            <person name="Culley D."/>
            <person name="Daum C."/>
            <person name="Ezra D."/>
            <person name="Gonzalez J."/>
            <person name="Henrissat B."/>
            <person name="Kuo A."/>
            <person name="Liang C."/>
            <person name="Lipzen A."/>
            <person name="Lutzoni F."/>
            <person name="Magnuson J."/>
            <person name="Mondo S."/>
            <person name="Nolan M."/>
            <person name="Ohm R."/>
            <person name="Pangilinan J."/>
            <person name="Park H.-J."/>
            <person name="Ramirez L."/>
            <person name="Alfaro M."/>
            <person name="Sun H."/>
            <person name="Tritt A."/>
            <person name="Yoshinaga Y."/>
            <person name="Zwiers L.-H."/>
            <person name="Turgeon B."/>
            <person name="Goodwin S."/>
            <person name="Spatafora J."/>
            <person name="Crous P."/>
            <person name="Grigoriev I."/>
        </authorList>
    </citation>
    <scope>NUCLEOTIDE SEQUENCE</scope>
    <source>
        <strain evidence="3">ATCC 36951</strain>
    </source>
</reference>
<dbReference type="GeneID" id="54561928"/>
<dbReference type="Pfam" id="PF21959">
    <property type="entry name" value="DUF6923"/>
    <property type="match status" value="2"/>
</dbReference>
<keyword evidence="4" id="KW-1185">Reference proteome</keyword>
<evidence type="ECO:0000313" key="4">
    <source>
        <dbReference type="Proteomes" id="UP000799537"/>
    </source>
</evidence>
<gene>
    <name evidence="3" type="ORF">M409DRAFT_27646</name>
</gene>
<dbReference type="RefSeq" id="XP_033662807.1">
    <property type="nucleotide sequence ID" value="XM_033808656.1"/>
</dbReference>
<dbReference type="InterPro" id="IPR054215">
    <property type="entry name" value="DUF6923"/>
</dbReference>
<feature type="chain" id="PRO_5025482715" description="DUF6923 domain-containing protein" evidence="1">
    <location>
        <begin position="22"/>
        <end position="998"/>
    </location>
</feature>
<keyword evidence="1" id="KW-0732">Signal</keyword>
<dbReference type="Proteomes" id="UP000799537">
    <property type="component" value="Unassembled WGS sequence"/>
</dbReference>
<feature type="signal peptide" evidence="1">
    <location>
        <begin position="1"/>
        <end position="21"/>
    </location>
</feature>
<feature type="domain" description="DUF6923" evidence="2">
    <location>
        <begin position="659"/>
        <end position="866"/>
    </location>
</feature>